<feature type="region of interest" description="Disordered" evidence="1">
    <location>
        <begin position="76"/>
        <end position="115"/>
    </location>
</feature>
<accession>A0ABN9VUM9</accession>
<comment type="caution">
    <text evidence="2">The sequence shown here is derived from an EMBL/GenBank/DDBJ whole genome shotgun (WGS) entry which is preliminary data.</text>
</comment>
<dbReference type="EMBL" id="CAUYUJ010017722">
    <property type="protein sequence ID" value="CAK0877272.1"/>
    <property type="molecule type" value="Genomic_DNA"/>
</dbReference>
<evidence type="ECO:0000313" key="3">
    <source>
        <dbReference type="Proteomes" id="UP001189429"/>
    </source>
</evidence>
<evidence type="ECO:0000256" key="1">
    <source>
        <dbReference type="SAM" id="MobiDB-lite"/>
    </source>
</evidence>
<reference evidence="2" key="1">
    <citation type="submission" date="2023-10" db="EMBL/GenBank/DDBJ databases">
        <authorList>
            <person name="Chen Y."/>
            <person name="Shah S."/>
            <person name="Dougan E. K."/>
            <person name="Thang M."/>
            <person name="Chan C."/>
        </authorList>
    </citation>
    <scope>NUCLEOTIDE SEQUENCE [LARGE SCALE GENOMIC DNA]</scope>
</reference>
<evidence type="ECO:0000313" key="2">
    <source>
        <dbReference type="EMBL" id="CAK0877272.1"/>
    </source>
</evidence>
<gene>
    <name evidence="2" type="ORF">PCOR1329_LOCUS61382</name>
</gene>
<dbReference type="Proteomes" id="UP001189429">
    <property type="component" value="Unassembled WGS sequence"/>
</dbReference>
<sequence length="115" mass="12251">MVCTTCFLFARVPKMAWEGLGVERKGACHQRRGSRAQARNDIGKGLAPNTKPKLFFGALVGPPPEARSRWAVQLGVDPSGQARRPAPEACAGSEAGADVQRSSRRQRGKAPPAGE</sequence>
<name>A0ABN9VUM9_9DINO</name>
<protein>
    <submittedName>
        <fullName evidence="2">Uncharacterized protein</fullName>
    </submittedName>
</protein>
<proteinExistence type="predicted"/>
<keyword evidence="3" id="KW-1185">Reference proteome</keyword>
<organism evidence="2 3">
    <name type="scientific">Prorocentrum cordatum</name>
    <dbReference type="NCBI Taxonomy" id="2364126"/>
    <lineage>
        <taxon>Eukaryota</taxon>
        <taxon>Sar</taxon>
        <taxon>Alveolata</taxon>
        <taxon>Dinophyceae</taxon>
        <taxon>Prorocentrales</taxon>
        <taxon>Prorocentraceae</taxon>
        <taxon>Prorocentrum</taxon>
    </lineage>
</organism>